<dbReference type="EMBL" id="RRCN01000002">
    <property type="protein sequence ID" value="RRJ54701.1"/>
    <property type="molecule type" value="Genomic_DNA"/>
</dbReference>
<reference evidence="1 2" key="1">
    <citation type="submission" date="2018-11" db="EMBL/GenBank/DDBJ databases">
        <title>Genome sequencing of Paenibacillus sp. KCOM 3021 (= ChDC PVNT-B20).</title>
        <authorList>
            <person name="Kook J.-K."/>
            <person name="Park S.-N."/>
            <person name="Lim Y.K."/>
        </authorList>
    </citation>
    <scope>NUCLEOTIDE SEQUENCE [LARGE SCALE GENOMIC DNA]</scope>
    <source>
        <strain evidence="1 2">KCOM 3021</strain>
    </source>
</reference>
<evidence type="ECO:0000313" key="2">
    <source>
        <dbReference type="Proteomes" id="UP000267017"/>
    </source>
</evidence>
<comment type="caution">
    <text evidence="1">The sequence shown here is derived from an EMBL/GenBank/DDBJ whole genome shotgun (WGS) entry which is preliminary data.</text>
</comment>
<protein>
    <submittedName>
        <fullName evidence="1">Uncharacterized protein</fullName>
    </submittedName>
</protein>
<sequence length="142" mass="16337">MKKEEIQKGVIIHNGKEGRFYEEREVLDLGPQYVLYPGQMESDNARYLIVTGSRNRIKKEGNITRARLAAWGKGIVDKRPFVTCTKSIVISGATYDRDQEYAAVSESDHNVLVRSNEGIPFQFDKDASSRRFFDHFFLRTSE</sequence>
<keyword evidence="2" id="KW-1185">Reference proteome</keyword>
<dbReference type="Proteomes" id="UP000267017">
    <property type="component" value="Unassembled WGS sequence"/>
</dbReference>
<dbReference type="AlphaFoldDB" id="A0A3P3T9J3"/>
<dbReference type="OrthoDB" id="2680097at2"/>
<accession>A0A3P3T9J3</accession>
<dbReference type="RefSeq" id="WP_128635788.1">
    <property type="nucleotide sequence ID" value="NZ_RRCN01000002.1"/>
</dbReference>
<organism evidence="1 2">
    <name type="scientific">Paenibacillus oralis</name>
    <dbReference type="NCBI Taxonomy" id="2490856"/>
    <lineage>
        <taxon>Bacteria</taxon>
        <taxon>Bacillati</taxon>
        <taxon>Bacillota</taxon>
        <taxon>Bacilli</taxon>
        <taxon>Bacillales</taxon>
        <taxon>Paenibacillaceae</taxon>
        <taxon>Paenibacillus</taxon>
    </lineage>
</organism>
<gene>
    <name evidence="1" type="ORF">EHV15_34450</name>
</gene>
<name>A0A3P3T9J3_9BACL</name>
<evidence type="ECO:0000313" key="1">
    <source>
        <dbReference type="EMBL" id="RRJ54701.1"/>
    </source>
</evidence>
<proteinExistence type="predicted"/>